<evidence type="ECO:0000256" key="3">
    <source>
        <dbReference type="ARBA" id="ARBA00011738"/>
    </source>
</evidence>
<dbReference type="Gene3D" id="1.20.58.220">
    <property type="entry name" value="Phosphate transport system protein phou homolog 2, domain 2"/>
    <property type="match status" value="1"/>
</dbReference>
<dbReference type="InterPro" id="IPR026022">
    <property type="entry name" value="PhoU_dom"/>
</dbReference>
<dbReference type="OrthoDB" id="9814256at2"/>
<proteinExistence type="inferred from homology"/>
<reference evidence="10" key="1">
    <citation type="submission" date="2016-10" db="EMBL/GenBank/DDBJ databases">
        <authorList>
            <person name="Varghese N."/>
            <person name="Submissions S."/>
        </authorList>
    </citation>
    <scope>NUCLEOTIDE SEQUENCE [LARGE SCALE GENOMIC DNA]</scope>
    <source>
        <strain evidence="10">CGMCC 4.3516</strain>
    </source>
</reference>
<comment type="function">
    <text evidence="7">Plays a role in the regulation of phosphate uptake.</text>
</comment>
<dbReference type="PANTHER" id="PTHR42930">
    <property type="entry name" value="PHOSPHATE-SPECIFIC TRANSPORT SYSTEM ACCESSORY PROTEIN PHOU"/>
    <property type="match status" value="1"/>
</dbReference>
<evidence type="ECO:0000256" key="4">
    <source>
        <dbReference type="ARBA" id="ARBA00022448"/>
    </source>
</evidence>
<dbReference type="GO" id="GO:0045936">
    <property type="term" value="P:negative regulation of phosphate metabolic process"/>
    <property type="evidence" value="ECO:0007669"/>
    <property type="project" value="InterPro"/>
</dbReference>
<dbReference type="STRING" id="58114.SAMN05216270_1154"/>
<dbReference type="AlphaFoldDB" id="A0A1G7AXY0"/>
<dbReference type="RefSeq" id="WP_091039433.1">
    <property type="nucleotide sequence ID" value="NZ_FNAD01000015.1"/>
</dbReference>
<evidence type="ECO:0000256" key="7">
    <source>
        <dbReference type="PIRNR" id="PIRNR003107"/>
    </source>
</evidence>
<comment type="subunit">
    <text evidence="3 7">Homodimer.</text>
</comment>
<dbReference type="InterPro" id="IPR028366">
    <property type="entry name" value="PhoU"/>
</dbReference>
<evidence type="ECO:0000313" key="9">
    <source>
        <dbReference type="EMBL" id="SDE19572.1"/>
    </source>
</evidence>
<evidence type="ECO:0000256" key="6">
    <source>
        <dbReference type="ARBA" id="ARBA00022592"/>
    </source>
</evidence>
<protein>
    <recommendedName>
        <fullName evidence="7">Phosphate-specific transport system accessory protein PhoU</fullName>
    </recommendedName>
</protein>
<keyword evidence="4 7" id="KW-0813">Transport</keyword>
<gene>
    <name evidence="9" type="ORF">SAMN05216270_1154</name>
</gene>
<evidence type="ECO:0000259" key="8">
    <source>
        <dbReference type="Pfam" id="PF01895"/>
    </source>
</evidence>
<keyword evidence="6 7" id="KW-0592">Phosphate transport</keyword>
<feature type="domain" description="PhoU" evidence="8">
    <location>
        <begin position="123"/>
        <end position="201"/>
    </location>
</feature>
<feature type="domain" description="PhoU" evidence="8">
    <location>
        <begin position="16"/>
        <end position="104"/>
    </location>
</feature>
<accession>A0A1G7AXY0</accession>
<dbReference type="SUPFAM" id="SSF109755">
    <property type="entry name" value="PhoU-like"/>
    <property type="match status" value="1"/>
</dbReference>
<dbReference type="Proteomes" id="UP000198949">
    <property type="component" value="Unassembled WGS sequence"/>
</dbReference>
<comment type="similarity">
    <text evidence="2 7">Belongs to the PhoU family.</text>
</comment>
<keyword evidence="10" id="KW-1185">Reference proteome</keyword>
<sequence>MANAFHQHLDDLNELLIEMARRVADAIERSATALLEGDTEAAEAVVAGDDHVNALQFQVDDRIVELMTQYDPVATDLRFVLGAVRISVDLERMGDLAKHVAKSVLLRAPAAVIPDSLRLDFAAMGAAAVRISEKLVGILEEHDHLQATQMGLDDDELDAIQQRIHDQLPTLAYGPQTAVDAALLARFFERFGDHAVRISHQVVYLVTGDVHLDRS</sequence>
<dbReference type="PANTHER" id="PTHR42930:SF3">
    <property type="entry name" value="PHOSPHATE-SPECIFIC TRANSPORT SYSTEM ACCESSORY PROTEIN PHOU"/>
    <property type="match status" value="1"/>
</dbReference>
<comment type="subcellular location">
    <subcellularLocation>
        <location evidence="1 7">Cytoplasm</location>
    </subcellularLocation>
</comment>
<dbReference type="EMBL" id="FNAD01000015">
    <property type="protein sequence ID" value="SDE19572.1"/>
    <property type="molecule type" value="Genomic_DNA"/>
</dbReference>
<evidence type="ECO:0000256" key="5">
    <source>
        <dbReference type="ARBA" id="ARBA00022490"/>
    </source>
</evidence>
<dbReference type="PIRSF" id="PIRSF003107">
    <property type="entry name" value="PhoU"/>
    <property type="match status" value="1"/>
</dbReference>
<dbReference type="GO" id="GO:0006817">
    <property type="term" value="P:phosphate ion transport"/>
    <property type="evidence" value="ECO:0007669"/>
    <property type="project" value="UniProtKB-KW"/>
</dbReference>
<keyword evidence="5 7" id="KW-0963">Cytoplasm</keyword>
<organism evidence="9 10">
    <name type="scientific">Glycomyces harbinensis</name>
    <dbReference type="NCBI Taxonomy" id="58114"/>
    <lineage>
        <taxon>Bacteria</taxon>
        <taxon>Bacillati</taxon>
        <taxon>Actinomycetota</taxon>
        <taxon>Actinomycetes</taxon>
        <taxon>Glycomycetales</taxon>
        <taxon>Glycomycetaceae</taxon>
        <taxon>Glycomyces</taxon>
    </lineage>
</organism>
<evidence type="ECO:0000256" key="1">
    <source>
        <dbReference type="ARBA" id="ARBA00004496"/>
    </source>
</evidence>
<dbReference type="GO" id="GO:0005737">
    <property type="term" value="C:cytoplasm"/>
    <property type="evidence" value="ECO:0007669"/>
    <property type="project" value="UniProtKB-SubCell"/>
</dbReference>
<dbReference type="FunFam" id="1.20.58.220:FF:000004">
    <property type="entry name" value="Phosphate-specific transport system accessory protein PhoU"/>
    <property type="match status" value="1"/>
</dbReference>
<evidence type="ECO:0000256" key="2">
    <source>
        <dbReference type="ARBA" id="ARBA00008107"/>
    </source>
</evidence>
<evidence type="ECO:0000313" key="10">
    <source>
        <dbReference type="Proteomes" id="UP000198949"/>
    </source>
</evidence>
<name>A0A1G7AXY0_9ACTN</name>
<dbReference type="Pfam" id="PF01895">
    <property type="entry name" value="PhoU"/>
    <property type="match status" value="2"/>
</dbReference>
<dbReference type="NCBIfam" id="TIGR02135">
    <property type="entry name" value="phoU_full"/>
    <property type="match status" value="1"/>
</dbReference>
<dbReference type="InterPro" id="IPR038078">
    <property type="entry name" value="PhoU-like_sf"/>
</dbReference>
<dbReference type="GO" id="GO:0030643">
    <property type="term" value="P:intracellular phosphate ion homeostasis"/>
    <property type="evidence" value="ECO:0007669"/>
    <property type="project" value="InterPro"/>
</dbReference>